<protein>
    <submittedName>
        <fullName evidence="2">AzlD domain-containing protein</fullName>
    </submittedName>
</protein>
<dbReference type="AlphaFoldDB" id="A0A6N1ARQ0"/>
<dbReference type="Proteomes" id="UP000509702">
    <property type="component" value="Plasmid unnamed6"/>
</dbReference>
<dbReference type="InterPro" id="IPR008407">
    <property type="entry name" value="Brnchd-chn_aa_trnsp_AzlD"/>
</dbReference>
<accession>A0A6N1ARQ0</accession>
<keyword evidence="2" id="KW-0614">Plasmid</keyword>
<feature type="transmembrane region" description="Helical" evidence="1">
    <location>
        <begin position="90"/>
        <end position="108"/>
    </location>
</feature>
<organism evidence="2 3">
    <name type="scientific">Azospirillum oryzae</name>
    <dbReference type="NCBI Taxonomy" id="286727"/>
    <lineage>
        <taxon>Bacteria</taxon>
        <taxon>Pseudomonadati</taxon>
        <taxon>Pseudomonadota</taxon>
        <taxon>Alphaproteobacteria</taxon>
        <taxon>Rhodospirillales</taxon>
        <taxon>Azospirillaceae</taxon>
        <taxon>Azospirillum</taxon>
    </lineage>
</organism>
<gene>
    <name evidence="2" type="ORF">HUE56_26050</name>
</gene>
<proteinExistence type="predicted"/>
<dbReference type="Pfam" id="PF05437">
    <property type="entry name" value="AzlD"/>
    <property type="match status" value="1"/>
</dbReference>
<feature type="transmembrane region" description="Helical" evidence="1">
    <location>
        <begin position="40"/>
        <end position="60"/>
    </location>
</feature>
<evidence type="ECO:0000256" key="1">
    <source>
        <dbReference type="SAM" id="Phobius"/>
    </source>
</evidence>
<name>A0A6N1ARQ0_9PROT</name>
<dbReference type="OrthoDB" id="5324916at2"/>
<dbReference type="EMBL" id="CP054621">
    <property type="protein sequence ID" value="QKS53958.1"/>
    <property type="molecule type" value="Genomic_DNA"/>
</dbReference>
<geneLocation type="plasmid" evidence="2 3">
    <name>unnamed6</name>
</geneLocation>
<dbReference type="RefSeq" id="WP_149199611.1">
    <property type="nucleotide sequence ID" value="NZ_BSOV01000002.1"/>
</dbReference>
<evidence type="ECO:0000313" key="3">
    <source>
        <dbReference type="Proteomes" id="UP000509702"/>
    </source>
</evidence>
<keyword evidence="1" id="KW-0812">Transmembrane</keyword>
<reference evidence="2 3" key="1">
    <citation type="submission" date="2020-06" db="EMBL/GenBank/DDBJ databases">
        <title>Complete genome of Azosprillum oryzae KACC14407.</title>
        <authorList>
            <person name="Kim M."/>
            <person name="Park Y.-J."/>
            <person name="Shin J.-H."/>
        </authorList>
    </citation>
    <scope>NUCLEOTIDE SEQUENCE [LARGE SCALE GENOMIC DNA]</scope>
    <source>
        <strain evidence="2 3">KACC 14407</strain>
        <plasmid evidence="2 3">unnamed6</plasmid>
    </source>
</reference>
<evidence type="ECO:0000313" key="2">
    <source>
        <dbReference type="EMBL" id="QKS53958.1"/>
    </source>
</evidence>
<sequence>MDALDPLMLALGFMALGTFLLRAVPLALVSRLTLAPSVDFWLRCAAEAVLSAFITLLLFWDDNARMPVLHLDHSLAGVAVVLVHLWRGSVLLSVLTGTLAYGLVAAALPA</sequence>
<dbReference type="KEGG" id="aoz:HUE56_26050"/>
<keyword evidence="1" id="KW-1133">Transmembrane helix</keyword>
<feature type="transmembrane region" description="Helical" evidence="1">
    <location>
        <begin position="6"/>
        <end position="28"/>
    </location>
</feature>
<keyword evidence="3" id="KW-1185">Reference proteome</keyword>
<keyword evidence="1" id="KW-0472">Membrane</keyword>